<protein>
    <submittedName>
        <fullName evidence="1">Uncharacterized protein</fullName>
    </submittedName>
</protein>
<keyword evidence="2" id="KW-1185">Reference proteome</keyword>
<gene>
    <name evidence="1" type="ORF">A7U60_g2077</name>
</gene>
<comment type="caution">
    <text evidence="1">The sequence shown here is derived from an EMBL/GenBank/DDBJ whole genome shotgun (WGS) entry which is preliminary data.</text>
</comment>
<organism evidence="1 2">
    <name type="scientific">Sanghuangporus baumii</name>
    <name type="common">Phellinus baumii</name>
    <dbReference type="NCBI Taxonomy" id="108892"/>
    <lineage>
        <taxon>Eukaryota</taxon>
        <taxon>Fungi</taxon>
        <taxon>Dikarya</taxon>
        <taxon>Basidiomycota</taxon>
        <taxon>Agaricomycotina</taxon>
        <taxon>Agaricomycetes</taxon>
        <taxon>Hymenochaetales</taxon>
        <taxon>Hymenochaetaceae</taxon>
        <taxon>Sanghuangporus</taxon>
    </lineage>
</organism>
<accession>A0A9Q5I2Y9</accession>
<name>A0A9Q5I2Y9_SANBA</name>
<evidence type="ECO:0000313" key="2">
    <source>
        <dbReference type="Proteomes" id="UP000757232"/>
    </source>
</evidence>
<proteinExistence type="predicted"/>
<dbReference type="AlphaFoldDB" id="A0A9Q5I2Y9"/>
<reference evidence="1" key="1">
    <citation type="submission" date="2016-06" db="EMBL/GenBank/DDBJ databases">
        <title>Draft Genome sequence of the fungus Inonotus baumii.</title>
        <authorList>
            <person name="Zhu H."/>
            <person name="Lin W."/>
        </authorList>
    </citation>
    <scope>NUCLEOTIDE SEQUENCE</scope>
    <source>
        <strain evidence="1">821</strain>
    </source>
</reference>
<evidence type="ECO:0000313" key="1">
    <source>
        <dbReference type="EMBL" id="OCB90714.1"/>
    </source>
</evidence>
<dbReference type="EMBL" id="LNZH02000121">
    <property type="protein sequence ID" value="OCB90714.1"/>
    <property type="molecule type" value="Genomic_DNA"/>
</dbReference>
<sequence>MSQLLRPREGYELRCLSVRKHVMSCISTFRVRECIRDGFPILMGLQLFIPDVDRLPYGKDGRIVDRCMNIFGKRFRLARPELAILALSEFYLGQVNFPSYLEHGTIDSVLHNCLSSASTTSHPSLLSIQFMARDLRSLRHLTALTVIGLVKLSDEVFPTKGLDVLNICLRHPVHGIECGIPKDLVALCAERNVELICQSDIDNTSADAVT</sequence>
<dbReference type="Proteomes" id="UP000757232">
    <property type="component" value="Unassembled WGS sequence"/>
</dbReference>